<feature type="compositionally biased region" description="Acidic residues" evidence="1">
    <location>
        <begin position="29"/>
        <end position="49"/>
    </location>
</feature>
<evidence type="ECO:0000313" key="3">
    <source>
        <dbReference type="Proteomes" id="UP001163846"/>
    </source>
</evidence>
<accession>A0AA38NUW9</accession>
<feature type="compositionally biased region" description="Polar residues" evidence="1">
    <location>
        <begin position="146"/>
        <end position="164"/>
    </location>
</feature>
<reference evidence="2" key="1">
    <citation type="submission" date="2022-08" db="EMBL/GenBank/DDBJ databases">
        <authorList>
            <consortium name="DOE Joint Genome Institute"/>
            <person name="Min B."/>
            <person name="Riley R."/>
            <person name="Sierra-Patev S."/>
            <person name="Naranjo-Ortiz M."/>
            <person name="Looney B."/>
            <person name="Konkel Z."/>
            <person name="Slot J.C."/>
            <person name="Sakamoto Y."/>
            <person name="Steenwyk J.L."/>
            <person name="Rokas A."/>
            <person name="Carro J."/>
            <person name="Camarero S."/>
            <person name="Ferreira P."/>
            <person name="Molpeceres G."/>
            <person name="Ruiz-Duenas F.J."/>
            <person name="Serrano A."/>
            <person name="Henrissat B."/>
            <person name="Drula E."/>
            <person name="Hughes K.W."/>
            <person name="Mata J.L."/>
            <person name="Ishikawa N.K."/>
            <person name="Vargas-Isla R."/>
            <person name="Ushijima S."/>
            <person name="Smith C.A."/>
            <person name="Ahrendt S."/>
            <person name="Andreopoulos W."/>
            <person name="He G."/>
            <person name="Labutti K."/>
            <person name="Lipzen A."/>
            <person name="Ng V."/>
            <person name="Sandor L."/>
            <person name="Barry K."/>
            <person name="Martinez A.T."/>
            <person name="Xiao Y."/>
            <person name="Gibbons J.G."/>
            <person name="Terashima K."/>
            <person name="Hibbett D.S."/>
            <person name="Grigoriev I.V."/>
        </authorList>
    </citation>
    <scope>NUCLEOTIDE SEQUENCE</scope>
    <source>
        <strain evidence="2">TFB9207</strain>
    </source>
</reference>
<sequence>LRVDDNTMLGDDLGDNILGAESAGTNVEGDGDVEDGSGNSEDSEDDGDKESDTEREEMSGLVSSPLNLIQATLLLPPHGNQQAAVEQQIHNKLYMELGFLLPRIHGVDNLLSDITTSPADSSHLDELYNVAQSITEHILLIRSHPSTKSAPDLQPTTSSSSTGNIDVASERGCRTPPPKRQRRTLLPPSPEKQQIRKSSTNGTL</sequence>
<evidence type="ECO:0000256" key="1">
    <source>
        <dbReference type="SAM" id="MobiDB-lite"/>
    </source>
</evidence>
<dbReference type="Proteomes" id="UP001163846">
    <property type="component" value="Unassembled WGS sequence"/>
</dbReference>
<feature type="region of interest" description="Disordered" evidence="1">
    <location>
        <begin position="146"/>
        <end position="204"/>
    </location>
</feature>
<organism evidence="2 3">
    <name type="scientific">Lentinula raphanica</name>
    <dbReference type="NCBI Taxonomy" id="153919"/>
    <lineage>
        <taxon>Eukaryota</taxon>
        <taxon>Fungi</taxon>
        <taxon>Dikarya</taxon>
        <taxon>Basidiomycota</taxon>
        <taxon>Agaricomycotina</taxon>
        <taxon>Agaricomycetes</taxon>
        <taxon>Agaricomycetidae</taxon>
        <taxon>Agaricales</taxon>
        <taxon>Marasmiineae</taxon>
        <taxon>Omphalotaceae</taxon>
        <taxon>Lentinula</taxon>
    </lineage>
</organism>
<proteinExistence type="predicted"/>
<gene>
    <name evidence="2" type="ORF">F5878DRAFT_647962</name>
</gene>
<dbReference type="EMBL" id="MU807835">
    <property type="protein sequence ID" value="KAJ3831078.1"/>
    <property type="molecule type" value="Genomic_DNA"/>
</dbReference>
<feature type="non-terminal residue" evidence="2">
    <location>
        <position position="1"/>
    </location>
</feature>
<keyword evidence="3" id="KW-1185">Reference proteome</keyword>
<protein>
    <submittedName>
        <fullName evidence="2">Uncharacterized protein</fullName>
    </submittedName>
</protein>
<name>A0AA38NUW9_9AGAR</name>
<comment type="caution">
    <text evidence="2">The sequence shown here is derived from an EMBL/GenBank/DDBJ whole genome shotgun (WGS) entry which is preliminary data.</text>
</comment>
<feature type="region of interest" description="Disordered" evidence="1">
    <location>
        <begin position="1"/>
        <end position="62"/>
    </location>
</feature>
<dbReference type="AlphaFoldDB" id="A0AA38NUW9"/>
<evidence type="ECO:0000313" key="2">
    <source>
        <dbReference type="EMBL" id="KAJ3831078.1"/>
    </source>
</evidence>